<gene>
    <name evidence="1" type="ORF">NB063_23680</name>
</gene>
<evidence type="ECO:0000313" key="1">
    <source>
        <dbReference type="EMBL" id="MCM2373625.1"/>
    </source>
</evidence>
<keyword evidence="2" id="KW-1185">Reference proteome</keyword>
<name>A0ABT0U9Q0_9BACT</name>
<dbReference type="Proteomes" id="UP001202961">
    <property type="component" value="Unassembled WGS sequence"/>
</dbReference>
<proteinExistence type="predicted"/>
<reference evidence="1 2" key="1">
    <citation type="journal article" date="2022" name="Syst. Appl. Microbiol.">
        <title>Rhodopirellula aestuarii sp. nov., a novel member of the genus Rhodopirellula isolated from brackish sediments collected in the Tagus River estuary, Portugal.</title>
        <authorList>
            <person name="Vitorino I.R."/>
            <person name="Klimek D."/>
            <person name="Calusinska M."/>
            <person name="Lobo-da-Cunha A."/>
            <person name="Vasconcelos V."/>
            <person name="Lage O.M."/>
        </authorList>
    </citation>
    <scope>NUCLEOTIDE SEQUENCE [LARGE SCALE GENOMIC DNA]</scope>
    <source>
        <strain evidence="1 2">ICT_H3.1</strain>
    </source>
</reference>
<protein>
    <submittedName>
        <fullName evidence="1">Uncharacterized protein</fullName>
    </submittedName>
</protein>
<dbReference type="RefSeq" id="WP_250931384.1">
    <property type="nucleotide sequence ID" value="NZ_JAMQBK010000063.1"/>
</dbReference>
<evidence type="ECO:0000313" key="2">
    <source>
        <dbReference type="Proteomes" id="UP001202961"/>
    </source>
</evidence>
<organism evidence="1 2">
    <name type="scientific">Aporhodopirellula aestuarii</name>
    <dbReference type="NCBI Taxonomy" id="2950107"/>
    <lineage>
        <taxon>Bacteria</taxon>
        <taxon>Pseudomonadati</taxon>
        <taxon>Planctomycetota</taxon>
        <taxon>Planctomycetia</taxon>
        <taxon>Pirellulales</taxon>
        <taxon>Pirellulaceae</taxon>
        <taxon>Aporhodopirellula</taxon>
    </lineage>
</organism>
<sequence>MRRLIQSVAKALFAQPSNRRSLDALSMKLHDVVRLGKQEQLVSNLSNN</sequence>
<comment type="caution">
    <text evidence="1">The sequence shown here is derived from an EMBL/GenBank/DDBJ whole genome shotgun (WGS) entry which is preliminary data.</text>
</comment>
<accession>A0ABT0U9Q0</accession>
<dbReference type="EMBL" id="JAMQBK010000063">
    <property type="protein sequence ID" value="MCM2373625.1"/>
    <property type="molecule type" value="Genomic_DNA"/>
</dbReference>